<dbReference type="OMA" id="MEFYLNG"/>
<dbReference type="SUPFAM" id="SSF50978">
    <property type="entry name" value="WD40 repeat-like"/>
    <property type="match status" value="1"/>
</dbReference>
<dbReference type="GeneID" id="9798870"/>
<feature type="compositionally biased region" description="Basic and acidic residues" evidence="4">
    <location>
        <begin position="542"/>
        <end position="585"/>
    </location>
</feature>
<dbReference type="InterPro" id="IPR001680">
    <property type="entry name" value="WD40_rpt"/>
</dbReference>
<dbReference type="STRING" id="31234.E3MRN5"/>
<feature type="region of interest" description="Disordered" evidence="4">
    <location>
        <begin position="360"/>
        <end position="638"/>
    </location>
</feature>
<protein>
    <recommendedName>
        <fullName evidence="1">WD repeat-containing protein 89</fullName>
    </recommendedName>
</protein>
<dbReference type="AlphaFoldDB" id="E3MRN5"/>
<keyword evidence="2" id="KW-0853">WD repeat</keyword>
<accession>E3MRN5</accession>
<evidence type="ECO:0000256" key="4">
    <source>
        <dbReference type="SAM" id="MobiDB-lite"/>
    </source>
</evidence>
<feature type="compositionally biased region" description="Basic and acidic residues" evidence="4">
    <location>
        <begin position="433"/>
        <end position="464"/>
    </location>
</feature>
<dbReference type="InterPro" id="IPR039328">
    <property type="entry name" value="WDR89"/>
</dbReference>
<dbReference type="Gene3D" id="2.130.10.10">
    <property type="entry name" value="YVTN repeat-like/Quinoprotein amine dehydrogenase"/>
    <property type="match status" value="1"/>
</dbReference>
<keyword evidence="7" id="KW-1185">Reference proteome</keyword>
<dbReference type="OrthoDB" id="25131at2759"/>
<dbReference type="EMBL" id="DS268470">
    <property type="protein sequence ID" value="EFP08046.1"/>
    <property type="molecule type" value="Genomic_DNA"/>
</dbReference>
<dbReference type="PANTHER" id="PTHR22889">
    <property type="entry name" value="WD REPEAT-CONTAINING PROTEIN 89"/>
    <property type="match status" value="1"/>
</dbReference>
<dbReference type="SMART" id="SM00320">
    <property type="entry name" value="WD40"/>
    <property type="match status" value="3"/>
</dbReference>
<dbReference type="InterPro" id="IPR036322">
    <property type="entry name" value="WD40_repeat_dom_sf"/>
</dbReference>
<gene>
    <name evidence="5" type="ORF">CRE_14780</name>
    <name evidence="6" type="ORF">GCK72_024987</name>
</gene>
<reference evidence="5" key="1">
    <citation type="submission" date="2007-07" db="EMBL/GenBank/DDBJ databases">
        <title>PCAP assembly of the Caenorhabditis remanei genome.</title>
        <authorList>
            <consortium name="The Caenorhabditis remanei Sequencing Consortium"/>
            <person name="Wilson R.K."/>
        </authorList>
    </citation>
    <scope>NUCLEOTIDE SEQUENCE [LARGE SCALE GENOMIC DNA]</scope>
    <source>
        <strain evidence="5">PB4641</strain>
    </source>
</reference>
<dbReference type="FunCoup" id="E3MRN5">
    <property type="interactions" value="80"/>
</dbReference>
<dbReference type="Pfam" id="PF00400">
    <property type="entry name" value="WD40"/>
    <property type="match status" value="2"/>
</dbReference>
<feature type="compositionally biased region" description="Low complexity" evidence="4">
    <location>
        <begin position="527"/>
        <end position="541"/>
    </location>
</feature>
<dbReference type="RefSeq" id="XP_003101165.1">
    <property type="nucleotide sequence ID" value="XM_003101117.1"/>
</dbReference>
<organism evidence="7">
    <name type="scientific">Caenorhabditis remanei</name>
    <name type="common">Caenorhabditis vulgaris</name>
    <dbReference type="NCBI Taxonomy" id="31234"/>
    <lineage>
        <taxon>Eukaryota</taxon>
        <taxon>Metazoa</taxon>
        <taxon>Ecdysozoa</taxon>
        <taxon>Nematoda</taxon>
        <taxon>Chromadorea</taxon>
        <taxon>Rhabditida</taxon>
        <taxon>Rhabditina</taxon>
        <taxon>Rhabditomorpha</taxon>
        <taxon>Rhabditoidea</taxon>
        <taxon>Rhabditidae</taxon>
        <taxon>Peloderinae</taxon>
        <taxon>Caenorhabditis</taxon>
    </lineage>
</organism>
<dbReference type="KEGG" id="crq:GCK72_024987"/>
<name>E3MRN5_CAERE</name>
<evidence type="ECO:0000256" key="3">
    <source>
        <dbReference type="ARBA" id="ARBA00022737"/>
    </source>
</evidence>
<dbReference type="CTD" id="9798870"/>
<keyword evidence="3" id="KW-0677">Repeat</keyword>
<reference evidence="6 8" key="2">
    <citation type="submission" date="2019-12" db="EMBL/GenBank/DDBJ databases">
        <title>Chromosome-level assembly of the Caenorhabditis remanei genome.</title>
        <authorList>
            <person name="Teterina A.A."/>
            <person name="Willis J.H."/>
            <person name="Phillips P.C."/>
        </authorList>
    </citation>
    <scope>NUCLEOTIDE SEQUENCE [LARGE SCALE GENOMIC DNA]</scope>
    <source>
        <strain evidence="6 8">PX506</strain>
        <tissue evidence="6">Whole organism</tissue>
    </source>
</reference>
<dbReference type="Proteomes" id="UP000483820">
    <property type="component" value="Chromosome X"/>
</dbReference>
<evidence type="ECO:0000313" key="6">
    <source>
        <dbReference type="EMBL" id="KAF1748520.1"/>
    </source>
</evidence>
<dbReference type="EMBL" id="WUAV01000006">
    <property type="protein sequence ID" value="KAF1748520.1"/>
    <property type="molecule type" value="Genomic_DNA"/>
</dbReference>
<dbReference type="eggNOG" id="ENOG502QTCV">
    <property type="taxonomic scope" value="Eukaryota"/>
</dbReference>
<evidence type="ECO:0000313" key="5">
    <source>
        <dbReference type="EMBL" id="EFP08046.1"/>
    </source>
</evidence>
<dbReference type="PANTHER" id="PTHR22889:SF0">
    <property type="entry name" value="WD REPEAT-CONTAINING PROTEIN 89"/>
    <property type="match status" value="1"/>
</dbReference>
<dbReference type="InterPro" id="IPR015943">
    <property type="entry name" value="WD40/YVTN_repeat-like_dom_sf"/>
</dbReference>
<evidence type="ECO:0000256" key="1">
    <source>
        <dbReference type="ARBA" id="ARBA00021125"/>
    </source>
</evidence>
<sequence length="638" mass="71784">MPVRIDLSSTSSVRMIAVNEDNLACAYLANLYIPIFTLDTGSRVRRYEVSNQLAGIHFSHNKKSVIYAVDDSFGLHLFDVRSDSKKKFRLNPESENHNVNCTAMANEIIAVASSEFGGGILDVRGSRRREHHAHVISLYDVRYPTDPITSYYKRHKAGVVDMQFYLNGTHLITGDTDGSLKSFDTKLRDEDNAIRWERWVKGPITKVGVINKRIVYGISDRSEATVFVDAKGSLEVLYGSVNTAANEPILNTSKAFFKKPEWCAGLIKGVTDEIPLVAVHGVEKKKFISLTAMNQEGVRQSTPMLTYKGHTGDVKCMTVTPELLITGGEDGKVVVQISNFKNPKFGEDNTHQHHRLTLNRGDLAELEDNGEGRVEEVSDDSDSDSDSKAPGSSSKPSTSKSSSKPSSSSAGASSSSAGPSTSGPSSSSKSKSSKPDKEKEKEKEKEKKEKKERKEKEKEEEKEKERKKKKEEKERKKKQEEEEAEKEKKAKTEEKEKKEERARKEEKEKRKKEEQEKKEKKAKDDQPSTSAASAPSSSSSKQETKEERKARKEREAKARELAEKKKSEPMTEEQKKYAEEREARRLAKLAETPEQRAARKQKAREERERLEKLEKEAKKAKKRDGEGSSSSDPKRAKH</sequence>
<feature type="compositionally biased region" description="Basic and acidic residues" evidence="4">
    <location>
        <begin position="591"/>
        <end position="617"/>
    </location>
</feature>
<feature type="compositionally biased region" description="Low complexity" evidence="4">
    <location>
        <begin position="388"/>
        <end position="430"/>
    </location>
</feature>
<evidence type="ECO:0000256" key="2">
    <source>
        <dbReference type="ARBA" id="ARBA00022574"/>
    </source>
</evidence>
<evidence type="ECO:0000313" key="7">
    <source>
        <dbReference type="Proteomes" id="UP000008281"/>
    </source>
</evidence>
<dbReference type="HOGENOM" id="CLU_028922_0_0_1"/>
<feature type="compositionally biased region" description="Basic and acidic residues" evidence="4">
    <location>
        <begin position="471"/>
        <end position="526"/>
    </location>
</feature>
<proteinExistence type="predicted"/>
<dbReference type="Proteomes" id="UP000008281">
    <property type="component" value="Unassembled WGS sequence"/>
</dbReference>
<evidence type="ECO:0000313" key="8">
    <source>
        <dbReference type="Proteomes" id="UP000483820"/>
    </source>
</evidence>